<evidence type="ECO:0000256" key="1">
    <source>
        <dbReference type="HAMAP-Rule" id="MF_04164"/>
    </source>
</evidence>
<dbReference type="HAMAP" id="MF_04164">
    <property type="entry name" value="T4_Sigma_like_factor"/>
    <property type="match status" value="1"/>
</dbReference>
<protein>
    <recommendedName>
        <fullName evidence="1">RNA polymerase sigma-like factor</fullName>
    </recommendedName>
    <alternativeName>
        <fullName evidence="1">Promoter specificity factor</fullName>
    </alternativeName>
</protein>
<gene>
    <name evidence="2" type="ORF">UFOVP242_157</name>
</gene>
<keyword evidence="1" id="KW-0804">Transcription</keyword>
<comment type="similarity">
    <text evidence="1">Belongs to the Tevenvirinae RNA polymerase sigma-like factor family.</text>
</comment>
<evidence type="ECO:0000313" key="2">
    <source>
        <dbReference type="EMBL" id="CAB5221943.1"/>
    </source>
</evidence>
<sequence>MIVGQIVETVPTTEKKAPAHYVDNKKFFEALVEYRKKVLEAQEKGLDKPRVTEYIGECFLKIATHLSYKANFINYTFKDDMISDGIENCLTAVEKFDPERGMNPFAYFTQITFFAFVRRIQKEKKQQATKYKLLENIDIDMILAHSEGNEEFANSLVEMVRKQVDNIDIDKRTVKKPKKKEVSDEGTLDIE</sequence>
<keyword evidence="1" id="KW-0945">Host-virus interaction</keyword>
<keyword evidence="1" id="KW-0731">Sigma factor</keyword>
<dbReference type="GO" id="GO:0016779">
    <property type="term" value="F:nucleotidyltransferase activity"/>
    <property type="evidence" value="ECO:0007669"/>
    <property type="project" value="UniProtKB-KW"/>
</dbReference>
<feature type="DNA-binding region" evidence="1">
    <location>
        <position position="124"/>
    </location>
</feature>
<keyword evidence="1" id="KW-1195">Viral transcription</keyword>
<accession>A0A6J7X3V6</accession>
<reference evidence="2" key="1">
    <citation type="submission" date="2020-05" db="EMBL/GenBank/DDBJ databases">
        <authorList>
            <person name="Chiriac C."/>
            <person name="Salcher M."/>
            <person name="Ghai R."/>
            <person name="Kavagutti S V."/>
        </authorList>
    </citation>
    <scope>NUCLEOTIDE SEQUENCE</scope>
</reference>
<comment type="subunit">
    <text evidence="1">Interacts with the host RNA polymerase catalytic core formed by RpoA, RpoB, RpoC and RpoZ to form the RNAP-gp55 holoenzyme. Part of the transcription activation complex containing host RNAP, the viral RNA polymerase sigma-like factor, the late transcription coactivator, and the sliding clamp. Interacts with the terminase large subunit; this interaction may load the terminase onto DNA for packaging.</text>
</comment>
<keyword evidence="1" id="KW-0805">Transcription regulation</keyword>
<keyword evidence="1" id="KW-0808">Transferase</keyword>
<organism evidence="2">
    <name type="scientific">uncultured Caudovirales phage</name>
    <dbReference type="NCBI Taxonomy" id="2100421"/>
    <lineage>
        <taxon>Viruses</taxon>
        <taxon>Duplodnaviria</taxon>
        <taxon>Heunggongvirae</taxon>
        <taxon>Uroviricota</taxon>
        <taxon>Caudoviricetes</taxon>
        <taxon>Peduoviridae</taxon>
        <taxon>Maltschvirus</taxon>
        <taxon>Maltschvirus maltsch</taxon>
    </lineage>
</organism>
<dbReference type="SUPFAM" id="SSF88946">
    <property type="entry name" value="Sigma2 domain of RNA polymerase sigma factors"/>
    <property type="match status" value="1"/>
</dbReference>
<feature type="site" description="Interaction with host RNAP" evidence="1">
    <location>
        <position position="80"/>
    </location>
</feature>
<dbReference type="EMBL" id="LR798294">
    <property type="protein sequence ID" value="CAB5221943.1"/>
    <property type="molecule type" value="Genomic_DNA"/>
</dbReference>
<dbReference type="GO" id="GO:0019086">
    <property type="term" value="P:late viral transcription"/>
    <property type="evidence" value="ECO:0007669"/>
    <property type="project" value="UniProtKB-UniRule"/>
</dbReference>
<proteinExistence type="inferred from homology"/>
<dbReference type="InterPro" id="IPR046386">
    <property type="entry name" value="T4_sigma-like_factor"/>
</dbReference>
<keyword evidence="1" id="KW-0238">DNA-binding</keyword>
<dbReference type="InterPro" id="IPR013325">
    <property type="entry name" value="RNA_pol_sigma_r2"/>
</dbReference>
<dbReference type="GO" id="GO:0016987">
    <property type="term" value="F:sigma factor activity"/>
    <property type="evidence" value="ECO:0007669"/>
    <property type="project" value="UniProtKB-UniRule"/>
</dbReference>
<name>A0A6J7X3V6_9CAUD</name>
<feature type="site" description="Interaction with host RNAP" evidence="1">
    <location>
        <position position="87"/>
    </location>
</feature>
<dbReference type="GO" id="GO:0006352">
    <property type="term" value="P:DNA-templated transcription initiation"/>
    <property type="evidence" value="ECO:0007669"/>
    <property type="project" value="InterPro"/>
</dbReference>
<comment type="caution">
    <text evidence="1">Lacks conserved residue(s) required for the propagation of feature annotation.</text>
</comment>
<comment type="function">
    <text evidence="1">Plays a role in the transcription of the viral late genes by acting as a late promoter recognition subunit. Associates with host RNA polymerase (RNAP) core and thus replaces the host sigma-70/rpoD subunit in the complex. May also play a role in DNA packaging by interacting with the terminase subunit gp17.</text>
</comment>
<dbReference type="GO" id="GO:0003677">
    <property type="term" value="F:DNA binding"/>
    <property type="evidence" value="ECO:0007669"/>
    <property type="project" value="UniProtKB-UniRule"/>
</dbReference>
<keyword evidence="1" id="KW-0548">Nucleotidyltransferase</keyword>
<feature type="site" description="Interaction with host RNAP" evidence="1">
    <location>
        <position position="84"/>
    </location>
</feature>